<dbReference type="InterPro" id="IPR011058">
    <property type="entry name" value="Cyanovirin-N"/>
</dbReference>
<protein>
    <submittedName>
        <fullName evidence="2">CVNH domain protein</fullName>
    </submittedName>
</protein>
<reference evidence="2 3" key="1">
    <citation type="submission" date="2015-02" db="EMBL/GenBank/DDBJ databases">
        <title>Draft genome sequence of Aspergillus parasiticus SU-1.</title>
        <authorList>
            <person name="Yu J."/>
            <person name="Fedorova N."/>
            <person name="Yin Y."/>
            <person name="Losada L."/>
            <person name="Zafar N."/>
            <person name="Taujale R."/>
            <person name="Ehrlich K.C."/>
            <person name="Bhatnagar D."/>
            <person name="Cleveland T.E."/>
            <person name="Bennett J.W."/>
            <person name="Nierman W.C."/>
        </authorList>
    </citation>
    <scope>NUCLEOTIDE SEQUENCE [LARGE SCALE GENOMIC DNA]</scope>
    <source>
        <strain evidence="3">ATCC 56775 / NRRL 5862 / SRRC 143 / SU-1</strain>
    </source>
</reference>
<dbReference type="EMBL" id="JZEE01000584">
    <property type="protein sequence ID" value="KJK63093.1"/>
    <property type="molecule type" value="Genomic_DNA"/>
</dbReference>
<dbReference type="PANTHER" id="PTHR42076:SF1">
    <property type="entry name" value="CYANOVIRIN-N DOMAIN-CONTAINING PROTEIN"/>
    <property type="match status" value="1"/>
</dbReference>
<feature type="domain" description="Cyanovirin-N" evidence="1">
    <location>
        <begin position="1"/>
        <end position="104"/>
    </location>
</feature>
<dbReference type="PANTHER" id="PTHR42076">
    <property type="entry name" value="CYANOVIRIN-N HOMOLOG"/>
    <property type="match status" value="1"/>
</dbReference>
<dbReference type="SMART" id="SM01111">
    <property type="entry name" value="CVNH"/>
    <property type="match status" value="1"/>
</dbReference>
<dbReference type="SUPFAM" id="SSF51322">
    <property type="entry name" value="Cyanovirin-N"/>
    <property type="match status" value="1"/>
</dbReference>
<sequence>MFQDSAREVRVEEPKFLVAELRQTDGNWRLARVDLDEHLGNENGHFQWGGRDFSETARNVHFGFEGAANVPVLRAELRTPDGAWEPRDVNLNERVFNNNGHFEFQY</sequence>
<evidence type="ECO:0000259" key="1">
    <source>
        <dbReference type="SMART" id="SM01111"/>
    </source>
</evidence>
<dbReference type="Gene3D" id="2.30.60.10">
    <property type="entry name" value="Cyanovirin-N"/>
    <property type="match status" value="1"/>
</dbReference>
<gene>
    <name evidence="2" type="ORF">P875_00034047</name>
</gene>
<dbReference type="Proteomes" id="UP000033540">
    <property type="component" value="Unassembled WGS sequence"/>
</dbReference>
<evidence type="ECO:0000313" key="3">
    <source>
        <dbReference type="Proteomes" id="UP000033540"/>
    </source>
</evidence>
<organism evidence="2 3">
    <name type="scientific">Aspergillus parasiticus (strain ATCC 56775 / NRRL 5862 / SRRC 143 / SU-1)</name>
    <dbReference type="NCBI Taxonomy" id="1403190"/>
    <lineage>
        <taxon>Eukaryota</taxon>
        <taxon>Fungi</taxon>
        <taxon>Dikarya</taxon>
        <taxon>Ascomycota</taxon>
        <taxon>Pezizomycotina</taxon>
        <taxon>Eurotiomycetes</taxon>
        <taxon>Eurotiomycetidae</taxon>
        <taxon>Eurotiales</taxon>
        <taxon>Aspergillaceae</taxon>
        <taxon>Aspergillus</taxon>
        <taxon>Aspergillus subgen. Circumdati</taxon>
    </lineage>
</organism>
<name>A0A0F0IAW8_ASPPU</name>
<dbReference type="OrthoDB" id="2441380at2759"/>
<dbReference type="InterPro" id="IPR036673">
    <property type="entry name" value="Cyanovirin-N_sf"/>
</dbReference>
<evidence type="ECO:0000313" key="2">
    <source>
        <dbReference type="EMBL" id="KJK63093.1"/>
    </source>
</evidence>
<accession>A0A0F0IAW8</accession>
<dbReference type="STRING" id="1403190.A0A0F0IAW8"/>
<comment type="caution">
    <text evidence="2">The sequence shown here is derived from an EMBL/GenBank/DDBJ whole genome shotgun (WGS) entry which is preliminary data.</text>
</comment>
<dbReference type="Pfam" id="PF08881">
    <property type="entry name" value="CVNH"/>
    <property type="match status" value="1"/>
</dbReference>
<dbReference type="AlphaFoldDB" id="A0A0F0IAW8"/>
<proteinExistence type="predicted"/>